<reference evidence="2 3" key="1">
    <citation type="submission" date="2015-07" db="EMBL/GenBank/DDBJ databases">
        <title>Whole genome sequence of Herpetosiphon geysericola DSM 7119.</title>
        <authorList>
            <person name="Hemp J."/>
            <person name="Ward L.M."/>
            <person name="Pace L.A."/>
            <person name="Fischer W.W."/>
        </authorList>
    </citation>
    <scope>NUCLEOTIDE SEQUENCE [LARGE SCALE GENOMIC DNA]</scope>
    <source>
        <strain evidence="2 3">DSM 7119</strain>
    </source>
</reference>
<feature type="domain" description="Calcineurin-like phosphoesterase" evidence="1">
    <location>
        <begin position="1"/>
        <end position="199"/>
    </location>
</feature>
<protein>
    <submittedName>
        <fullName evidence="2">Metallophosphoesterase</fullName>
    </submittedName>
</protein>
<dbReference type="EMBL" id="LGKP01000024">
    <property type="protein sequence ID" value="KPL85680.1"/>
    <property type="molecule type" value="Genomic_DNA"/>
</dbReference>
<dbReference type="PANTHER" id="PTHR31302:SF22">
    <property type="entry name" value="PHOSPHOESTERASE"/>
    <property type="match status" value="1"/>
</dbReference>
<keyword evidence="3" id="KW-1185">Reference proteome</keyword>
<dbReference type="InterPro" id="IPR004843">
    <property type="entry name" value="Calcineurin-like_PHP"/>
</dbReference>
<accession>A0A0P6YR69</accession>
<dbReference type="OrthoDB" id="8610138at2"/>
<name>A0A0P6YR69_9CHLR</name>
<dbReference type="InterPro" id="IPR051158">
    <property type="entry name" value="Metallophosphoesterase_sf"/>
</dbReference>
<proteinExistence type="predicted"/>
<evidence type="ECO:0000313" key="2">
    <source>
        <dbReference type="EMBL" id="KPL85680.1"/>
    </source>
</evidence>
<gene>
    <name evidence="2" type="ORF">SE18_15655</name>
</gene>
<dbReference type="SUPFAM" id="SSF56300">
    <property type="entry name" value="Metallo-dependent phosphatases"/>
    <property type="match status" value="1"/>
</dbReference>
<dbReference type="Proteomes" id="UP000050277">
    <property type="component" value="Unassembled WGS sequence"/>
</dbReference>
<dbReference type="PIRSF" id="PIRSF033094">
    <property type="entry name" value="Pesterase_CT488"/>
    <property type="match status" value="1"/>
</dbReference>
<sequence length="235" mass="26187">MRIWAIADLHLAGGQDKPMDVFGAHWRNHAATIAKAWHESVAADDLVLIAGDISWAMHLNDVRADLAWIDSLPGKKVLCKGNHDYWWSSKNKVRAILPASLQIVDCDAIIVDEIVVCGTRGWAVPGDRDFDKTTDQRIYERELGRLERALAGAQVLAEDVRPIYVLLHFPPFRDGQPTEFAKRIAAVNAHTCVYGHLHQAEQWANATTGQIETVFYQLTACDALGFKPLLLSDNP</sequence>
<dbReference type="PANTHER" id="PTHR31302">
    <property type="entry name" value="TRANSMEMBRANE PROTEIN WITH METALLOPHOSPHOESTERASE DOMAIN-RELATED"/>
    <property type="match status" value="1"/>
</dbReference>
<organism evidence="2 3">
    <name type="scientific">Herpetosiphon geysericola</name>
    <dbReference type="NCBI Taxonomy" id="70996"/>
    <lineage>
        <taxon>Bacteria</taxon>
        <taxon>Bacillati</taxon>
        <taxon>Chloroflexota</taxon>
        <taxon>Chloroflexia</taxon>
        <taxon>Herpetosiphonales</taxon>
        <taxon>Herpetosiphonaceae</taxon>
        <taxon>Herpetosiphon</taxon>
    </lineage>
</organism>
<dbReference type="AlphaFoldDB" id="A0A0P6YR69"/>
<comment type="caution">
    <text evidence="2">The sequence shown here is derived from an EMBL/GenBank/DDBJ whole genome shotgun (WGS) entry which is preliminary data.</text>
</comment>
<evidence type="ECO:0000313" key="3">
    <source>
        <dbReference type="Proteomes" id="UP000050277"/>
    </source>
</evidence>
<dbReference type="Pfam" id="PF00149">
    <property type="entry name" value="Metallophos"/>
    <property type="match status" value="1"/>
</dbReference>
<dbReference type="InterPro" id="IPR014578">
    <property type="entry name" value="Pesterase_CT488"/>
</dbReference>
<dbReference type="GO" id="GO:0016787">
    <property type="term" value="F:hydrolase activity"/>
    <property type="evidence" value="ECO:0007669"/>
    <property type="project" value="InterPro"/>
</dbReference>
<dbReference type="InterPro" id="IPR029052">
    <property type="entry name" value="Metallo-depent_PP-like"/>
</dbReference>
<evidence type="ECO:0000259" key="1">
    <source>
        <dbReference type="Pfam" id="PF00149"/>
    </source>
</evidence>
<dbReference type="STRING" id="70996.SE18_15655"/>
<dbReference type="Gene3D" id="3.60.21.10">
    <property type="match status" value="1"/>
</dbReference>
<dbReference type="RefSeq" id="WP_054535406.1">
    <property type="nucleotide sequence ID" value="NZ_LGKP01000024.1"/>
</dbReference>